<protein>
    <submittedName>
        <fullName evidence="3">Glycosyltransferase</fullName>
        <ecNumber evidence="3">2.4.-.-</ecNumber>
    </submittedName>
</protein>
<evidence type="ECO:0000313" key="4">
    <source>
        <dbReference type="Proteomes" id="UP001649381"/>
    </source>
</evidence>
<dbReference type="RefSeq" id="WP_236332029.1">
    <property type="nucleotide sequence ID" value="NZ_JAKIJS010000001.1"/>
</dbReference>
<sequence length="249" mass="28961">MVNDRPKISVVIPFYNCPYIHLAIRSVLRQTYRNYEIIVVDDGSTLNQNLISPYLKQIKYYYKDNGGTATALNKGIQVASGDLIAWLSSDDIFLRNKLHRQVQYMQETGADMVYTNFSLINERNRIIRENVGLVLGNRKDLLKRLPISCPINGSSVLVKKEIFTNVGLFDPTLRYTQDYDMWIRMAAKAKIEMLNETLLHYRHHENMGSKLYVEEQWKEIKQLQDKYKGMLARLIHCEELGYGGECDEI</sequence>
<dbReference type="PANTHER" id="PTHR22916:SF3">
    <property type="entry name" value="UDP-GLCNAC:BETAGAL BETA-1,3-N-ACETYLGLUCOSAMINYLTRANSFERASE-LIKE PROTEIN 1"/>
    <property type="match status" value="1"/>
</dbReference>
<gene>
    <name evidence="3" type="ORF">L2716_04060</name>
</gene>
<comment type="similarity">
    <text evidence="1">Belongs to the glycosyltransferase 2 family.</text>
</comment>
<keyword evidence="4" id="KW-1185">Reference proteome</keyword>
<keyword evidence="3" id="KW-0808">Transferase</keyword>
<dbReference type="Gene3D" id="3.90.550.10">
    <property type="entry name" value="Spore Coat Polysaccharide Biosynthesis Protein SpsA, Chain A"/>
    <property type="match status" value="1"/>
</dbReference>
<dbReference type="InterPro" id="IPR029044">
    <property type="entry name" value="Nucleotide-diphossugar_trans"/>
</dbReference>
<dbReference type="GO" id="GO:0016757">
    <property type="term" value="F:glycosyltransferase activity"/>
    <property type="evidence" value="ECO:0007669"/>
    <property type="project" value="UniProtKB-KW"/>
</dbReference>
<name>A0ABS9GZ72_9BACL</name>
<evidence type="ECO:0000256" key="1">
    <source>
        <dbReference type="ARBA" id="ARBA00006739"/>
    </source>
</evidence>
<accession>A0ABS9GZ72</accession>
<dbReference type="Proteomes" id="UP001649381">
    <property type="component" value="Unassembled WGS sequence"/>
</dbReference>
<dbReference type="PANTHER" id="PTHR22916">
    <property type="entry name" value="GLYCOSYLTRANSFERASE"/>
    <property type="match status" value="1"/>
</dbReference>
<feature type="domain" description="Glycosyltransferase 2-like" evidence="2">
    <location>
        <begin position="9"/>
        <end position="134"/>
    </location>
</feature>
<evidence type="ECO:0000313" key="3">
    <source>
        <dbReference type="EMBL" id="MCF6136893.1"/>
    </source>
</evidence>
<organism evidence="3 4">
    <name type="scientific">Pseudalkalibacillus berkeleyi</name>
    <dbReference type="NCBI Taxonomy" id="1069813"/>
    <lineage>
        <taxon>Bacteria</taxon>
        <taxon>Bacillati</taxon>
        <taxon>Bacillota</taxon>
        <taxon>Bacilli</taxon>
        <taxon>Bacillales</taxon>
        <taxon>Fictibacillaceae</taxon>
        <taxon>Pseudalkalibacillus</taxon>
    </lineage>
</organism>
<dbReference type="EMBL" id="JAKIJS010000001">
    <property type="protein sequence ID" value="MCF6136893.1"/>
    <property type="molecule type" value="Genomic_DNA"/>
</dbReference>
<evidence type="ECO:0000259" key="2">
    <source>
        <dbReference type="Pfam" id="PF00535"/>
    </source>
</evidence>
<proteinExistence type="inferred from homology"/>
<dbReference type="Pfam" id="PF00535">
    <property type="entry name" value="Glycos_transf_2"/>
    <property type="match status" value="1"/>
</dbReference>
<comment type="caution">
    <text evidence="3">The sequence shown here is derived from an EMBL/GenBank/DDBJ whole genome shotgun (WGS) entry which is preliminary data.</text>
</comment>
<dbReference type="SUPFAM" id="SSF53448">
    <property type="entry name" value="Nucleotide-diphospho-sugar transferases"/>
    <property type="match status" value="1"/>
</dbReference>
<keyword evidence="3" id="KW-0328">Glycosyltransferase</keyword>
<reference evidence="3 4" key="1">
    <citation type="submission" date="2022-01" db="EMBL/GenBank/DDBJ databases">
        <title>Alkalihalobacillus sp. EGI L200015, a novel bacterium isolated from a salt lake sediment.</title>
        <authorList>
            <person name="Gao L."/>
            <person name="Fang B.-Z."/>
            <person name="Li W.-J."/>
        </authorList>
    </citation>
    <scope>NUCLEOTIDE SEQUENCE [LARGE SCALE GENOMIC DNA]</scope>
    <source>
        <strain evidence="3 4">KCTC 12718</strain>
    </source>
</reference>
<dbReference type="InterPro" id="IPR001173">
    <property type="entry name" value="Glyco_trans_2-like"/>
</dbReference>
<dbReference type="EC" id="2.4.-.-" evidence="3"/>